<sequence>MDIVRADPKIGLRRLSGVGWTVEILPISSLSILLLEPDPTFGIMGGGLMSVAPKACPLHDAGAFAASGLVKAVGISVFRLRLVVRALWPAVVVEKRRIYWAAAPNFAGDDQLKVCSPGSSPVIGPCCGDGQNGDPRAAANLVAAFPGRLG</sequence>
<reference evidence="2" key="1">
    <citation type="submission" date="2022-11" db="UniProtKB">
        <authorList>
            <consortium name="WormBaseParasite"/>
        </authorList>
    </citation>
    <scope>IDENTIFICATION</scope>
</reference>
<dbReference type="Proteomes" id="UP000887565">
    <property type="component" value="Unplaced"/>
</dbReference>
<evidence type="ECO:0000313" key="2">
    <source>
        <dbReference type="WBParaSite" id="nRc.2.0.1.t02342-RA"/>
    </source>
</evidence>
<protein>
    <submittedName>
        <fullName evidence="2">Uncharacterized protein</fullName>
    </submittedName>
</protein>
<name>A0A915HLX3_ROMCU</name>
<organism evidence="1 2">
    <name type="scientific">Romanomermis culicivorax</name>
    <name type="common">Nematode worm</name>
    <dbReference type="NCBI Taxonomy" id="13658"/>
    <lineage>
        <taxon>Eukaryota</taxon>
        <taxon>Metazoa</taxon>
        <taxon>Ecdysozoa</taxon>
        <taxon>Nematoda</taxon>
        <taxon>Enoplea</taxon>
        <taxon>Dorylaimia</taxon>
        <taxon>Mermithida</taxon>
        <taxon>Mermithoidea</taxon>
        <taxon>Mermithidae</taxon>
        <taxon>Romanomermis</taxon>
    </lineage>
</organism>
<proteinExistence type="predicted"/>
<keyword evidence="1" id="KW-1185">Reference proteome</keyword>
<evidence type="ECO:0000313" key="1">
    <source>
        <dbReference type="Proteomes" id="UP000887565"/>
    </source>
</evidence>
<dbReference type="AlphaFoldDB" id="A0A915HLX3"/>
<dbReference type="WBParaSite" id="nRc.2.0.1.t02342-RA">
    <property type="protein sequence ID" value="nRc.2.0.1.t02342-RA"/>
    <property type="gene ID" value="nRc.2.0.1.g02342"/>
</dbReference>
<accession>A0A915HLX3</accession>